<reference evidence="1 2" key="1">
    <citation type="journal article" date="2023" name="Int. J. Syst. Evol. Microbiol.">
        <title>Methylocystis iwaonis sp. nov., a type II methane-oxidizing bacterium from surface soil of a rice paddy field in Japan, and emended description of the genus Methylocystis (ex Whittenbury et al. 1970) Bowman et al. 1993.</title>
        <authorList>
            <person name="Kaise H."/>
            <person name="Sawadogo J.B."/>
            <person name="Alam M.S."/>
            <person name="Ueno C."/>
            <person name="Dianou D."/>
            <person name="Shinjo R."/>
            <person name="Asakawa S."/>
        </authorList>
    </citation>
    <scope>NUCLEOTIDE SEQUENCE [LARGE SCALE GENOMIC DNA]</scope>
    <source>
        <strain evidence="1 2">SS37A-Re</strain>
    </source>
</reference>
<evidence type="ECO:0000313" key="2">
    <source>
        <dbReference type="Proteomes" id="UP001317629"/>
    </source>
</evidence>
<gene>
    <name evidence="1" type="ORF">SS37A_29670</name>
</gene>
<keyword evidence="2" id="KW-1185">Reference proteome</keyword>
<accession>A0ABM8EBQ5</accession>
<dbReference type="RefSeq" id="WP_281928881.1">
    <property type="nucleotide sequence ID" value="NZ_AP027142.1"/>
</dbReference>
<dbReference type="EMBL" id="AP027142">
    <property type="protein sequence ID" value="BDV35438.1"/>
    <property type="molecule type" value="Genomic_DNA"/>
</dbReference>
<evidence type="ECO:0000313" key="1">
    <source>
        <dbReference type="EMBL" id="BDV35438.1"/>
    </source>
</evidence>
<organism evidence="1 2">
    <name type="scientific">Methylocystis iwaonis</name>
    <dbReference type="NCBI Taxonomy" id="2885079"/>
    <lineage>
        <taxon>Bacteria</taxon>
        <taxon>Pseudomonadati</taxon>
        <taxon>Pseudomonadota</taxon>
        <taxon>Alphaproteobacteria</taxon>
        <taxon>Hyphomicrobiales</taxon>
        <taxon>Methylocystaceae</taxon>
        <taxon>Methylocystis</taxon>
    </lineage>
</organism>
<sequence>MRRTALLIIALAIALLLLWLFAPRPEEEAGRRIEGRAKIELIEACNQAAADTGRAIRFTTADVVAPAKEAVETASGVALLASILQARRAGQLCAWNGIDPATITAEGSR</sequence>
<name>A0ABM8EBQ5_9HYPH</name>
<proteinExistence type="predicted"/>
<protein>
    <submittedName>
        <fullName evidence="1">Uncharacterized protein</fullName>
    </submittedName>
</protein>
<dbReference type="Proteomes" id="UP001317629">
    <property type="component" value="Chromosome"/>
</dbReference>